<evidence type="ECO:0000256" key="1">
    <source>
        <dbReference type="SAM" id="MobiDB-lite"/>
    </source>
</evidence>
<organism evidence="3">
    <name type="scientific">Schizaphis graminum</name>
    <name type="common">Green bug aphid</name>
    <dbReference type="NCBI Taxonomy" id="13262"/>
    <lineage>
        <taxon>Eukaryota</taxon>
        <taxon>Metazoa</taxon>
        <taxon>Ecdysozoa</taxon>
        <taxon>Arthropoda</taxon>
        <taxon>Hexapoda</taxon>
        <taxon>Insecta</taxon>
        <taxon>Pterygota</taxon>
        <taxon>Neoptera</taxon>
        <taxon>Paraneoptera</taxon>
        <taxon>Hemiptera</taxon>
        <taxon>Sternorrhyncha</taxon>
        <taxon>Aphidomorpha</taxon>
        <taxon>Aphidoidea</taxon>
        <taxon>Aphididae</taxon>
        <taxon>Aphidini</taxon>
        <taxon>Schizaphis</taxon>
    </lineage>
</organism>
<evidence type="ECO:0000313" key="3">
    <source>
        <dbReference type="EMBL" id="MBY17131.1"/>
    </source>
</evidence>
<sequence>MIIHSIFIQIMSWWSLSTMVGCIPVEEPSERRITVDSVPLPDIPMASEESVHMLTAVRFPPPALFFANPDKKWSLGDFEKADQATTYSVTDDISEMQDQQDSYPQQDLVTTLEPETETEVETTTIGATVGELVNRLQQTTSDGHVESLQLTGDGHAESHQPTGDGLVESMRPTGDGHAENQQPTGDGLVESLRPIGDGHAESHQPTGDGLVESMRPTGDGHVESHQHIGGGLVESLQPARDRLSGSRPTTVDRLIVKPEQQQLPVRNMNQRPADRWSQKRWTTSQDRLRRPVASEYDRSPIRTIVLTSRPLPVPGPDVRFPDVEYAVARLGERKNLHDFRRQ</sequence>
<feature type="region of interest" description="Disordered" evidence="1">
    <location>
        <begin position="153"/>
        <end position="225"/>
    </location>
</feature>
<feature type="chain" id="PRO_5015670258" evidence="2">
    <location>
        <begin position="23"/>
        <end position="342"/>
    </location>
</feature>
<gene>
    <name evidence="3" type="ORF">g.70919</name>
</gene>
<proteinExistence type="predicted"/>
<accession>A0A2S2NIW2</accession>
<protein>
    <submittedName>
        <fullName evidence="3">Uncharacterized protein</fullName>
    </submittedName>
</protein>
<keyword evidence="2" id="KW-0732">Signal</keyword>
<dbReference type="AlphaFoldDB" id="A0A2S2NIW2"/>
<evidence type="ECO:0000256" key="2">
    <source>
        <dbReference type="SAM" id="SignalP"/>
    </source>
</evidence>
<dbReference type="EMBL" id="GGMR01004512">
    <property type="protein sequence ID" value="MBY17131.1"/>
    <property type="molecule type" value="Transcribed_RNA"/>
</dbReference>
<feature type="signal peptide" evidence="2">
    <location>
        <begin position="1"/>
        <end position="22"/>
    </location>
</feature>
<name>A0A2S2NIW2_SCHGA</name>
<reference evidence="3" key="1">
    <citation type="submission" date="2018-04" db="EMBL/GenBank/DDBJ databases">
        <title>Transcriptome of Schizaphis graminum biotype I.</title>
        <authorList>
            <person name="Scully E.D."/>
            <person name="Geib S.M."/>
            <person name="Palmer N.A."/>
            <person name="Koch K."/>
            <person name="Bradshaw J."/>
            <person name="Heng-Moss T."/>
            <person name="Sarath G."/>
        </authorList>
    </citation>
    <scope>NUCLEOTIDE SEQUENCE</scope>
</reference>